<organism evidence="11 12">
    <name type="scientific">Aspergillus rambellii</name>
    <dbReference type="NCBI Taxonomy" id="308745"/>
    <lineage>
        <taxon>Eukaryota</taxon>
        <taxon>Fungi</taxon>
        <taxon>Dikarya</taxon>
        <taxon>Ascomycota</taxon>
        <taxon>Pezizomycotina</taxon>
        <taxon>Eurotiomycetes</taxon>
        <taxon>Eurotiomycetidae</taxon>
        <taxon>Eurotiales</taxon>
        <taxon>Aspergillaceae</taxon>
        <taxon>Aspergillus</taxon>
        <taxon>Aspergillus subgen. Nidulantes</taxon>
    </lineage>
</organism>
<evidence type="ECO:0000313" key="12">
    <source>
        <dbReference type="Proteomes" id="UP000034291"/>
    </source>
</evidence>
<dbReference type="CDD" id="cd11058">
    <property type="entry name" value="CYP60B-like"/>
    <property type="match status" value="1"/>
</dbReference>
<dbReference type="GO" id="GO:0045461">
    <property type="term" value="P:sterigmatocystin biosynthetic process"/>
    <property type="evidence" value="ECO:0007669"/>
    <property type="project" value="UniProtKB-ARBA"/>
</dbReference>
<protein>
    <recommendedName>
        <fullName evidence="13">Benzoate 4-monooxygenase cytochrome P450</fullName>
    </recommendedName>
</protein>
<dbReference type="Gene3D" id="1.10.630.10">
    <property type="entry name" value="Cytochrome P450"/>
    <property type="match status" value="1"/>
</dbReference>
<keyword evidence="12" id="KW-1185">Reference proteome</keyword>
<dbReference type="InterPro" id="IPR002401">
    <property type="entry name" value="Cyt_P450_E_grp-I"/>
</dbReference>
<evidence type="ECO:0000256" key="4">
    <source>
        <dbReference type="ARBA" id="ARBA00022723"/>
    </source>
</evidence>
<comment type="pathway">
    <text evidence="8">Mycotoxin biosynthesis; sterigmatocystin biosynthesis.</text>
</comment>
<name>A0A0F8WNS2_9EURO</name>
<evidence type="ECO:0000256" key="9">
    <source>
        <dbReference type="PIRSR" id="PIRSR602401-1"/>
    </source>
</evidence>
<dbReference type="PANTHER" id="PTHR24305:SF210">
    <property type="entry name" value="CYTOCHROME P450 MONOOXYGENASE ASQL-RELATED"/>
    <property type="match status" value="1"/>
</dbReference>
<dbReference type="PANTHER" id="PTHR24305">
    <property type="entry name" value="CYTOCHROME P450"/>
    <property type="match status" value="1"/>
</dbReference>
<comment type="caution">
    <text evidence="11">The sequence shown here is derived from an EMBL/GenBank/DDBJ whole genome shotgun (WGS) entry which is preliminary data.</text>
</comment>
<sequence>MEIAVFTHAAVDFTAHARPFLHIVIPLQSSCHGFGRDGCALGMGVARPCGLTASNSEYKHLVFLSFPRLLVVLCHSSYFILWMDQLRFKYAKVTAYPIWRAFYNIYLHPLRIYPGPKLAVVSKAYYYYWTLSGKLHSKIKEVHDQYGDVVRFGPNTLLYRSPTGWKDIYSHRDAGADSFVKDPELYIQGPAGPSILNANDADHSRMRRLLSHALSDKALREQEPLLQSYVDLLVKRLQGHVDSSSNSVDMTKWYNYTTFDIIGDLSFGESFDCLKNSDYHPWVTAVFQSAKVGVFMRPLVALLPLWLVGKMIPAKVKQMRNHHYLMSKDKVDRRLRVKSSRPDFMTYILKHGDGKGMNQNEIESNGAILILAGSETTASLLCGLTFYILKNERTYKRLVDEIRGSFQSEEEINVASASALPYLHAVVAESLRMYPPVPGIITRIVPDGGSIIDDKFVPGGTVVSMAFFSAFHSKDNFAEPDSFIPERWLNGIDPKFAFDNRDVMQPFSIGPRNCLGRNLAYAEMGLIVTKLLWNFDMTLEKDSYAWDDQRSFIIWEKPPLMVNLTSHDTLL</sequence>
<evidence type="ECO:0000256" key="7">
    <source>
        <dbReference type="ARBA" id="ARBA00023033"/>
    </source>
</evidence>
<gene>
    <name evidence="11" type="ORF">ARAM_006012</name>
</gene>
<keyword evidence="4 9" id="KW-0479">Metal-binding</keyword>
<evidence type="ECO:0000256" key="10">
    <source>
        <dbReference type="RuleBase" id="RU000461"/>
    </source>
</evidence>
<dbReference type="InterPro" id="IPR001128">
    <property type="entry name" value="Cyt_P450"/>
</dbReference>
<proteinExistence type="inferred from homology"/>
<dbReference type="GO" id="GO:0020037">
    <property type="term" value="F:heme binding"/>
    <property type="evidence" value="ECO:0007669"/>
    <property type="project" value="InterPro"/>
</dbReference>
<dbReference type="InterPro" id="IPR017972">
    <property type="entry name" value="Cyt_P450_CS"/>
</dbReference>
<dbReference type="STRING" id="308745.A0A0F8WNS2"/>
<dbReference type="EMBL" id="JZBS01002278">
    <property type="protein sequence ID" value="KKK19335.1"/>
    <property type="molecule type" value="Genomic_DNA"/>
</dbReference>
<evidence type="ECO:0000256" key="8">
    <source>
        <dbReference type="ARBA" id="ARBA00060671"/>
    </source>
</evidence>
<keyword evidence="6 9" id="KW-0408">Iron</keyword>
<reference evidence="11 12" key="1">
    <citation type="submission" date="2015-02" db="EMBL/GenBank/DDBJ databases">
        <title>Draft Genome Sequences of Two Closely-Related Aflatoxigenic Aspergillus Species Obtained from the Cote d'Ivoire.</title>
        <authorList>
            <person name="Moore G.G."/>
            <person name="Beltz S.B."/>
            <person name="Mack B.M."/>
        </authorList>
    </citation>
    <scope>NUCLEOTIDE SEQUENCE [LARGE SCALE GENOMIC DNA]</scope>
    <source>
        <strain evidence="11 12">SRRC1468</strain>
    </source>
</reference>
<dbReference type="SUPFAM" id="SSF48264">
    <property type="entry name" value="Cytochrome P450"/>
    <property type="match status" value="1"/>
</dbReference>
<dbReference type="Pfam" id="PF00067">
    <property type="entry name" value="p450"/>
    <property type="match status" value="1"/>
</dbReference>
<dbReference type="GO" id="GO:0004497">
    <property type="term" value="F:monooxygenase activity"/>
    <property type="evidence" value="ECO:0007669"/>
    <property type="project" value="UniProtKB-KW"/>
</dbReference>
<comment type="cofactor">
    <cofactor evidence="1 9">
        <name>heme</name>
        <dbReference type="ChEBI" id="CHEBI:30413"/>
    </cofactor>
</comment>
<dbReference type="AlphaFoldDB" id="A0A0F8WNS2"/>
<feature type="binding site" description="axial binding residue" evidence="9">
    <location>
        <position position="514"/>
    </location>
    <ligand>
        <name>heme</name>
        <dbReference type="ChEBI" id="CHEBI:30413"/>
    </ligand>
    <ligandPart>
        <name>Fe</name>
        <dbReference type="ChEBI" id="CHEBI:18248"/>
    </ligandPart>
</feature>
<evidence type="ECO:0000313" key="11">
    <source>
        <dbReference type="EMBL" id="KKK19335.1"/>
    </source>
</evidence>
<evidence type="ECO:0000256" key="3">
    <source>
        <dbReference type="ARBA" id="ARBA00022617"/>
    </source>
</evidence>
<dbReference type="PRINTS" id="PR00463">
    <property type="entry name" value="EP450I"/>
</dbReference>
<dbReference type="PRINTS" id="PR00385">
    <property type="entry name" value="P450"/>
</dbReference>
<evidence type="ECO:0000256" key="5">
    <source>
        <dbReference type="ARBA" id="ARBA00023002"/>
    </source>
</evidence>
<dbReference type="InterPro" id="IPR036396">
    <property type="entry name" value="Cyt_P450_sf"/>
</dbReference>
<evidence type="ECO:0000256" key="1">
    <source>
        <dbReference type="ARBA" id="ARBA00001971"/>
    </source>
</evidence>
<dbReference type="GO" id="GO:0016705">
    <property type="term" value="F:oxidoreductase activity, acting on paired donors, with incorporation or reduction of molecular oxygen"/>
    <property type="evidence" value="ECO:0007669"/>
    <property type="project" value="InterPro"/>
</dbReference>
<keyword evidence="7 10" id="KW-0503">Monooxygenase</keyword>
<dbReference type="Proteomes" id="UP000034291">
    <property type="component" value="Unassembled WGS sequence"/>
</dbReference>
<evidence type="ECO:0000256" key="6">
    <source>
        <dbReference type="ARBA" id="ARBA00023004"/>
    </source>
</evidence>
<dbReference type="OrthoDB" id="1470350at2759"/>
<accession>A0A0F8WNS2</accession>
<dbReference type="FunFam" id="1.10.630.10:FF:000047">
    <property type="entry name" value="Cytochrome P450 monooxygenase"/>
    <property type="match status" value="1"/>
</dbReference>
<evidence type="ECO:0000256" key="2">
    <source>
        <dbReference type="ARBA" id="ARBA00010617"/>
    </source>
</evidence>
<comment type="similarity">
    <text evidence="2 10">Belongs to the cytochrome P450 family.</text>
</comment>
<dbReference type="GO" id="GO:0005506">
    <property type="term" value="F:iron ion binding"/>
    <property type="evidence" value="ECO:0007669"/>
    <property type="project" value="InterPro"/>
</dbReference>
<keyword evidence="3 9" id="KW-0349">Heme</keyword>
<feature type="non-terminal residue" evidence="11">
    <location>
        <position position="571"/>
    </location>
</feature>
<evidence type="ECO:0008006" key="13">
    <source>
        <dbReference type="Google" id="ProtNLM"/>
    </source>
</evidence>
<keyword evidence="5 10" id="KW-0560">Oxidoreductase</keyword>
<dbReference type="InterPro" id="IPR050121">
    <property type="entry name" value="Cytochrome_P450_monoxygenase"/>
</dbReference>
<dbReference type="PROSITE" id="PS00086">
    <property type="entry name" value="CYTOCHROME_P450"/>
    <property type="match status" value="1"/>
</dbReference>